<keyword evidence="1" id="KW-0560">Oxidoreductase</keyword>
<dbReference type="GO" id="GO:0009450">
    <property type="term" value="P:gamma-aminobutyric acid catabolic process"/>
    <property type="evidence" value="ECO:0007669"/>
    <property type="project" value="TreeGrafter"/>
</dbReference>
<dbReference type="InterPro" id="IPR050740">
    <property type="entry name" value="Aldehyde_DH_Superfamily"/>
</dbReference>
<evidence type="ECO:0000313" key="3">
    <source>
        <dbReference type="EMBL" id="KXJ90073.1"/>
    </source>
</evidence>
<evidence type="ECO:0000313" key="4">
    <source>
        <dbReference type="Proteomes" id="UP000070501"/>
    </source>
</evidence>
<accession>A0A136IYU0</accession>
<reference evidence="4" key="1">
    <citation type="submission" date="2016-02" db="EMBL/GenBank/DDBJ databases">
        <title>Draft genome sequence of Microdochium bolleyi, a fungal endophyte of beachgrass.</title>
        <authorList>
            <consortium name="DOE Joint Genome Institute"/>
            <person name="David A.S."/>
            <person name="May G."/>
            <person name="Haridas S."/>
            <person name="Lim J."/>
            <person name="Wang M."/>
            <person name="Labutti K."/>
            <person name="Lipzen A."/>
            <person name="Barry K."/>
            <person name="Grigoriev I.V."/>
        </authorList>
    </citation>
    <scope>NUCLEOTIDE SEQUENCE [LARGE SCALE GENOMIC DNA]</scope>
    <source>
        <strain evidence="4">J235TASD1</strain>
    </source>
</reference>
<dbReference type="Gene3D" id="3.40.605.10">
    <property type="entry name" value="Aldehyde Dehydrogenase, Chain A, domain 1"/>
    <property type="match status" value="1"/>
</dbReference>
<sequence>MGSLTTENGSPYTVPLIINDKEIRTSTTFPVISPLDGKEIWTCSGASKQDALDAVAAAHAAFPAWSKTKPSERRDLFLRAADIIERRKEELGGYMHLEIGADKAYQEFILGLSIEGLRDTAGRIAGAVTGSVPESNHPGMKAIIYKQPYGVVLGIAPWNAPYHLGLRSITFALATGNTAILKGPEFSPRCYWAIVDVFREAGLPTGCLNLILHRPADAAAVTEALIAAPEVKKTNFTGSSAVGSIIASLSGKYLKPSLMELGGKASVVVLADADIEKASLQCVMGAFMNAGQICMSTERIIVHSSIADKFQEKLKEQVSRIFGTKETIPVIITAASARRNRGLIEDAVSHGGAIVNPDSTGEDLGYETKMRPTILAGLDASSKLYLTESFGPSVSFFTYDKEDDAIALANNTDYGLSAGVFSENLGAAFRVADRLDSGAVHINSMTVHDEFALPHGGVKSSGFGRFNGYQGLEEFLYCKTVTWME</sequence>
<gene>
    <name evidence="3" type="ORF">Micbo1qcDRAFT_227143</name>
</gene>
<dbReference type="CDD" id="cd07105">
    <property type="entry name" value="ALDH_SaliADH"/>
    <property type="match status" value="1"/>
</dbReference>
<organism evidence="3 4">
    <name type="scientific">Microdochium bolleyi</name>
    <dbReference type="NCBI Taxonomy" id="196109"/>
    <lineage>
        <taxon>Eukaryota</taxon>
        <taxon>Fungi</taxon>
        <taxon>Dikarya</taxon>
        <taxon>Ascomycota</taxon>
        <taxon>Pezizomycotina</taxon>
        <taxon>Sordariomycetes</taxon>
        <taxon>Xylariomycetidae</taxon>
        <taxon>Xylariales</taxon>
        <taxon>Microdochiaceae</taxon>
        <taxon>Microdochium</taxon>
    </lineage>
</organism>
<dbReference type="EMBL" id="KQ964253">
    <property type="protein sequence ID" value="KXJ90073.1"/>
    <property type="molecule type" value="Genomic_DNA"/>
</dbReference>
<evidence type="ECO:0000259" key="2">
    <source>
        <dbReference type="Pfam" id="PF00171"/>
    </source>
</evidence>
<dbReference type="Proteomes" id="UP000070501">
    <property type="component" value="Unassembled WGS sequence"/>
</dbReference>
<dbReference type="PANTHER" id="PTHR43353">
    <property type="entry name" value="SUCCINATE-SEMIALDEHYDE DEHYDROGENASE, MITOCHONDRIAL"/>
    <property type="match status" value="1"/>
</dbReference>
<dbReference type="OrthoDB" id="310895at2759"/>
<dbReference type="SUPFAM" id="SSF53720">
    <property type="entry name" value="ALDH-like"/>
    <property type="match status" value="1"/>
</dbReference>
<dbReference type="AlphaFoldDB" id="A0A136IYU0"/>
<dbReference type="STRING" id="196109.A0A136IYU0"/>
<dbReference type="Gene3D" id="3.40.309.10">
    <property type="entry name" value="Aldehyde Dehydrogenase, Chain A, domain 2"/>
    <property type="match status" value="1"/>
</dbReference>
<proteinExistence type="predicted"/>
<feature type="domain" description="Aldehyde dehydrogenase" evidence="2">
    <location>
        <begin position="26"/>
        <end position="481"/>
    </location>
</feature>
<protein>
    <submittedName>
        <fullName evidence="3">Putative aldehyde dehydrogenase</fullName>
    </submittedName>
</protein>
<dbReference type="InterPro" id="IPR015590">
    <property type="entry name" value="Aldehyde_DH_dom"/>
</dbReference>
<dbReference type="GO" id="GO:0004777">
    <property type="term" value="F:succinate-semialdehyde dehydrogenase (NAD+) activity"/>
    <property type="evidence" value="ECO:0007669"/>
    <property type="project" value="TreeGrafter"/>
</dbReference>
<dbReference type="Pfam" id="PF00171">
    <property type="entry name" value="Aldedh"/>
    <property type="match status" value="1"/>
</dbReference>
<dbReference type="InterPro" id="IPR016163">
    <property type="entry name" value="Ald_DH_C"/>
</dbReference>
<dbReference type="InterPro" id="IPR016161">
    <property type="entry name" value="Ald_DH/histidinol_DH"/>
</dbReference>
<dbReference type="PANTHER" id="PTHR43353:SF6">
    <property type="entry name" value="CYTOPLASMIC ALDEHYDE DEHYDROGENASE (EUROFUNG)"/>
    <property type="match status" value="1"/>
</dbReference>
<name>A0A136IYU0_9PEZI</name>
<dbReference type="InterPro" id="IPR016162">
    <property type="entry name" value="Ald_DH_N"/>
</dbReference>
<dbReference type="InParanoid" id="A0A136IYU0"/>
<keyword evidence="4" id="KW-1185">Reference proteome</keyword>
<evidence type="ECO:0000256" key="1">
    <source>
        <dbReference type="ARBA" id="ARBA00023002"/>
    </source>
</evidence>